<gene>
    <name evidence="1" type="ORF">M9H77_07787</name>
</gene>
<name>A0ACC0BVW5_CATRO</name>
<keyword evidence="2" id="KW-1185">Reference proteome</keyword>
<accession>A0ACC0BVW5</accession>
<protein>
    <submittedName>
        <fullName evidence="1">Uncharacterized protein</fullName>
    </submittedName>
</protein>
<organism evidence="1 2">
    <name type="scientific">Catharanthus roseus</name>
    <name type="common">Madagascar periwinkle</name>
    <name type="synonym">Vinca rosea</name>
    <dbReference type="NCBI Taxonomy" id="4058"/>
    <lineage>
        <taxon>Eukaryota</taxon>
        <taxon>Viridiplantae</taxon>
        <taxon>Streptophyta</taxon>
        <taxon>Embryophyta</taxon>
        <taxon>Tracheophyta</taxon>
        <taxon>Spermatophyta</taxon>
        <taxon>Magnoliopsida</taxon>
        <taxon>eudicotyledons</taxon>
        <taxon>Gunneridae</taxon>
        <taxon>Pentapetalae</taxon>
        <taxon>asterids</taxon>
        <taxon>lamiids</taxon>
        <taxon>Gentianales</taxon>
        <taxon>Apocynaceae</taxon>
        <taxon>Rauvolfioideae</taxon>
        <taxon>Vinceae</taxon>
        <taxon>Catharanthinae</taxon>
        <taxon>Catharanthus</taxon>
    </lineage>
</organism>
<evidence type="ECO:0000313" key="1">
    <source>
        <dbReference type="EMBL" id="KAI5676837.1"/>
    </source>
</evidence>
<dbReference type="Proteomes" id="UP001060085">
    <property type="component" value="Linkage Group LG02"/>
</dbReference>
<proteinExistence type="predicted"/>
<dbReference type="EMBL" id="CM044702">
    <property type="protein sequence ID" value="KAI5676837.1"/>
    <property type="molecule type" value="Genomic_DNA"/>
</dbReference>
<reference evidence="2" key="1">
    <citation type="journal article" date="2023" name="Nat. Plants">
        <title>Single-cell RNA sequencing provides a high-resolution roadmap for understanding the multicellular compartmentation of specialized metabolism.</title>
        <authorList>
            <person name="Sun S."/>
            <person name="Shen X."/>
            <person name="Li Y."/>
            <person name="Li Y."/>
            <person name="Wang S."/>
            <person name="Li R."/>
            <person name="Zhang H."/>
            <person name="Shen G."/>
            <person name="Guo B."/>
            <person name="Wei J."/>
            <person name="Xu J."/>
            <person name="St-Pierre B."/>
            <person name="Chen S."/>
            <person name="Sun C."/>
        </authorList>
    </citation>
    <scope>NUCLEOTIDE SEQUENCE [LARGE SCALE GENOMIC DNA]</scope>
</reference>
<comment type="caution">
    <text evidence="1">The sequence shown here is derived from an EMBL/GenBank/DDBJ whole genome shotgun (WGS) entry which is preliminary data.</text>
</comment>
<sequence>MGTSSCRAKTLVVENRVFTEGVAQSAIQYYENTRNFLMAVGEMKLLTFEASDLEKSKLAGGSSAKVVDCILCLKGHYEWKQDSGIGVWRYGGTVKIVSFPKGSPSSLVGNESANDSLDDSDSSQHGQLFDYLHFSTEVSLEKSNAANALALFFNRFGLALLQACLTEVNTVDDLPLNSMVIDIMLRKGVKDFSSLIASQKYLGQRTSLALNDLSKFCICGGKREGNLQRKGSFVGDGEVLEFQHRELQMLCARRGALHHMELKTFSRETKEEFQQFQAGCEEEFKRLGEMLKCYCTGYDDV</sequence>
<evidence type="ECO:0000313" key="2">
    <source>
        <dbReference type="Proteomes" id="UP001060085"/>
    </source>
</evidence>